<keyword evidence="6" id="KW-1185">Reference proteome</keyword>
<feature type="region of interest" description="Disordered" evidence="4">
    <location>
        <begin position="1"/>
        <end position="111"/>
    </location>
</feature>
<feature type="region of interest" description="Disordered" evidence="4">
    <location>
        <begin position="244"/>
        <end position="274"/>
    </location>
</feature>
<feature type="compositionally biased region" description="Basic and acidic residues" evidence="4">
    <location>
        <begin position="78"/>
        <end position="90"/>
    </location>
</feature>
<dbReference type="GO" id="GO:1902369">
    <property type="term" value="P:negative regulation of RNA catabolic process"/>
    <property type="evidence" value="ECO:0007669"/>
    <property type="project" value="TreeGrafter"/>
</dbReference>
<feature type="region of interest" description="Disordered" evidence="4">
    <location>
        <begin position="1145"/>
        <end position="1164"/>
    </location>
</feature>
<keyword evidence="3" id="KW-0539">Nucleus</keyword>
<dbReference type="Proteomes" id="UP000054771">
    <property type="component" value="Unassembled WGS sequence"/>
</dbReference>
<evidence type="ECO:0000256" key="1">
    <source>
        <dbReference type="ARBA" id="ARBA00004123"/>
    </source>
</evidence>
<name>A0A0U5GIR3_ASPCI</name>
<evidence type="ECO:0008006" key="7">
    <source>
        <dbReference type="Google" id="ProtNLM"/>
    </source>
</evidence>
<evidence type="ECO:0000256" key="2">
    <source>
        <dbReference type="ARBA" id="ARBA00009265"/>
    </source>
</evidence>
<evidence type="ECO:0000256" key="4">
    <source>
        <dbReference type="SAM" id="MobiDB-lite"/>
    </source>
</evidence>
<protein>
    <recommendedName>
        <fullName evidence="7">DUF1740-domain-containing protein</fullName>
    </recommendedName>
</protein>
<dbReference type="PANTHER" id="PTHR13471:SF0">
    <property type="entry name" value="NUCLEAR EXOSOME REGULATOR NRDE2"/>
    <property type="match status" value="1"/>
</dbReference>
<dbReference type="EMBL" id="CDMC01000002">
    <property type="protein sequence ID" value="CEN59290.1"/>
    <property type="molecule type" value="Genomic_DNA"/>
</dbReference>
<feature type="compositionally biased region" description="Basic residues" evidence="4">
    <location>
        <begin position="46"/>
        <end position="64"/>
    </location>
</feature>
<gene>
    <name evidence="5" type="ORF">ASPCAL01742</name>
</gene>
<comment type="similarity">
    <text evidence="2">Belongs to the NRDE2 family.</text>
</comment>
<evidence type="ECO:0000313" key="6">
    <source>
        <dbReference type="Proteomes" id="UP000054771"/>
    </source>
</evidence>
<feature type="compositionally biased region" description="Basic and acidic residues" evidence="4">
    <location>
        <begin position="27"/>
        <end position="45"/>
    </location>
</feature>
<reference evidence="6" key="1">
    <citation type="journal article" date="2016" name="Genome Announc.">
        <title>Draft genome sequences of fungus Aspergillus calidoustus.</title>
        <authorList>
            <person name="Horn F."/>
            <person name="Linde J."/>
            <person name="Mattern D.J."/>
            <person name="Walther G."/>
            <person name="Guthke R."/>
            <person name="Scherlach K."/>
            <person name="Martin K."/>
            <person name="Brakhage A.A."/>
            <person name="Petzke L."/>
            <person name="Valiante V."/>
        </authorList>
    </citation>
    <scope>NUCLEOTIDE SEQUENCE [LARGE SCALE GENOMIC DNA]</scope>
    <source>
        <strain evidence="6">SF006504</strain>
    </source>
</reference>
<dbReference type="PANTHER" id="PTHR13471">
    <property type="entry name" value="TETRATRICOPEPTIDE-LIKE HELICAL"/>
    <property type="match status" value="1"/>
</dbReference>
<dbReference type="InterPro" id="IPR013633">
    <property type="entry name" value="NRDE-2"/>
</dbReference>
<proteinExistence type="inferred from homology"/>
<accession>A0A0U5GIR3</accession>
<dbReference type="InterPro" id="IPR011990">
    <property type="entry name" value="TPR-like_helical_dom_sf"/>
</dbReference>
<dbReference type="Pfam" id="PF08424">
    <property type="entry name" value="NRDE-2"/>
    <property type="match status" value="1"/>
</dbReference>
<organism evidence="5 6">
    <name type="scientific">Aspergillus calidoustus</name>
    <dbReference type="NCBI Taxonomy" id="454130"/>
    <lineage>
        <taxon>Eukaryota</taxon>
        <taxon>Fungi</taxon>
        <taxon>Dikarya</taxon>
        <taxon>Ascomycota</taxon>
        <taxon>Pezizomycotina</taxon>
        <taxon>Eurotiomycetes</taxon>
        <taxon>Eurotiomycetidae</taxon>
        <taxon>Eurotiales</taxon>
        <taxon>Aspergillaceae</taxon>
        <taxon>Aspergillus</taxon>
        <taxon>Aspergillus subgen. Nidulantes</taxon>
    </lineage>
</organism>
<evidence type="ECO:0000313" key="5">
    <source>
        <dbReference type="EMBL" id="CEN59290.1"/>
    </source>
</evidence>
<dbReference type="Gene3D" id="1.25.40.10">
    <property type="entry name" value="Tetratricopeptide repeat domain"/>
    <property type="match status" value="1"/>
</dbReference>
<evidence type="ECO:0000256" key="3">
    <source>
        <dbReference type="ARBA" id="ARBA00023242"/>
    </source>
</evidence>
<dbReference type="OMA" id="MRDKELH"/>
<dbReference type="AlphaFoldDB" id="A0A0U5GIR3"/>
<dbReference type="GO" id="GO:0031048">
    <property type="term" value="P:regulatory ncRNA-mediated heterochromatin formation"/>
    <property type="evidence" value="ECO:0007669"/>
    <property type="project" value="TreeGrafter"/>
</dbReference>
<sequence>MDQSVSQEKKAIPRFASFKPQPAPPPDNDRPPERPSRERETEDRSRHRSRHHSSHKARHRHRSRSREWRDHRKHSRRDHKESRRHDKEPAHAPTPSRSPVKEPTEDSSDLYVIDRKGDKYNMIYGTIHRYSVPRYYRIGRGRVLGLPPNYRIDRDTIGENEIVLKSETSRTDTSKARTNKFLSASSRLAPRLLRVRPTTSTNDPIKSSDDFVPLRFSRRKEREDEYGESGTDDEKYGYRSIHGKLKQDDGLPSDLEPMSDTDISGGEGVRRDPDIDIKRRNVELSRNVEQRPTDVEAWLQLIDHQETVLRGSAKQSSSLTSAERNSLADIKHSLYEKALKKVGQGAGRDRLLIGRLEEGSKLWDTKKLLAQWHSTLKSNSRYISLWVKYLDFRQTEFLNFSHDRCLATFTECLSLNKASPDSLEKARVQVYLFLRLTLFLREAGYMEQATGLWQAILELTFFSPRDLDINADANSVLSAFSEFWDSETLRIGDVGAKGWRSGISTLLDPVVFEPQCRLNPNSILASWADCERERMMNSQLPARSVDEPEDDPYRVILASDLKDFLPLASLPDSTTELVDSLLYFCHLPPITTIKNLQTTGHWMGDSFLRNDVTGASYASLDDWLPNPSTDTEGISSTAFLHQLFIHDFDTYFSESVPWFSSFSAWAKVTSGPTHVVVRDWVRRTLRLLVEAMPSNEDLAEYAVAVEFVCDPKEAKKYAKSLLKKHPSCLRLYNAYALMERRTGNHATSDHVRATAVSMSKTFSNEQQVDSVHLWHTWVWELLEGRNIAHAAHLLVCMPQNAIDLRSFPNPTSTPAVSATNLLKVRNYLSESQESAIAKQRPTLVKACTDCHAILLYLTNTQDLDKALEAYTLTLHRLSSLPSSAESFVSYTTQLLHQARARLLHYHLRTSTMYKPSSIRTLLTESIALFPHNTIFLSLFAWNESRFRIEERVRDIMREVTTAKTHSNKSPSSASSILTSDSQIPITTHLFSIYTELTRPLYAGSTLHSARAAFERAIGDQNQSTSSTSTSTSNSSITLWTLYIYLELSRNEISRAKSIFYRAMRACPWSKDILMLAFTHLRDDIVRQRTDNASNSNNAGIPQKGEGMNFHELRHVYNVLVEKELRIHIDIERELDELAVGMEEGKGAPISMPEDVESGDEAMQI</sequence>
<dbReference type="OrthoDB" id="297219at2759"/>
<feature type="compositionally biased region" description="Acidic residues" evidence="4">
    <location>
        <begin position="1153"/>
        <end position="1164"/>
    </location>
</feature>
<dbReference type="STRING" id="454130.A0A0U5GIR3"/>
<dbReference type="GO" id="GO:0071013">
    <property type="term" value="C:catalytic step 2 spliceosome"/>
    <property type="evidence" value="ECO:0007669"/>
    <property type="project" value="TreeGrafter"/>
</dbReference>
<comment type="subcellular location">
    <subcellularLocation>
        <location evidence="1">Nucleus</location>
    </subcellularLocation>
</comment>